<accession>A0A3R9MW08</accession>
<evidence type="ECO:0000256" key="1">
    <source>
        <dbReference type="ARBA" id="ARBA00022729"/>
    </source>
</evidence>
<keyword evidence="1" id="KW-0732">Signal</keyword>
<dbReference type="Pfam" id="PF03548">
    <property type="entry name" value="LolA"/>
    <property type="match status" value="1"/>
</dbReference>
<dbReference type="PANTHER" id="PTHR35869">
    <property type="entry name" value="OUTER-MEMBRANE LIPOPROTEIN CARRIER PROTEIN"/>
    <property type="match status" value="1"/>
</dbReference>
<name>A0A3R9MW08_9FLAO</name>
<dbReference type="PANTHER" id="PTHR35869:SF1">
    <property type="entry name" value="OUTER-MEMBRANE LIPOPROTEIN CARRIER PROTEIN"/>
    <property type="match status" value="1"/>
</dbReference>
<dbReference type="AlphaFoldDB" id="A0A3R9MW08"/>
<dbReference type="InterPro" id="IPR029046">
    <property type="entry name" value="LolA/LolB/LppX"/>
</dbReference>
<dbReference type="OrthoDB" id="1027451at2"/>
<dbReference type="SUPFAM" id="SSF89392">
    <property type="entry name" value="Prokaryotic lipoproteins and lipoprotein localization factors"/>
    <property type="match status" value="1"/>
</dbReference>
<organism evidence="2 3">
    <name type="scientific">Mangrovimonas spongiae</name>
    <dbReference type="NCBI Taxonomy" id="2494697"/>
    <lineage>
        <taxon>Bacteria</taxon>
        <taxon>Pseudomonadati</taxon>
        <taxon>Bacteroidota</taxon>
        <taxon>Flavobacteriia</taxon>
        <taxon>Flavobacteriales</taxon>
        <taxon>Flavobacteriaceae</taxon>
        <taxon>Mangrovimonas</taxon>
    </lineage>
</organism>
<dbReference type="Gene3D" id="2.50.20.10">
    <property type="entry name" value="Lipoprotein localisation LolA/LolB/LppX"/>
    <property type="match status" value="1"/>
</dbReference>
<reference evidence="2 3" key="1">
    <citation type="submission" date="2018-12" db="EMBL/GenBank/DDBJ databases">
        <title>Mangrovimonas spongiae sp. nov., a novel member of the genus Mangrovimonas isolated from marine sponge.</title>
        <authorList>
            <person name="Zhuang L."/>
            <person name="Luo L."/>
        </authorList>
    </citation>
    <scope>NUCLEOTIDE SEQUENCE [LARGE SCALE GENOMIC DNA]</scope>
    <source>
        <strain evidence="2 3">HN-E26</strain>
    </source>
</reference>
<proteinExistence type="predicted"/>
<protein>
    <submittedName>
        <fullName evidence="2">Outer membrane lipoprotein carrier protein LolA</fullName>
    </submittedName>
</protein>
<evidence type="ECO:0000313" key="3">
    <source>
        <dbReference type="Proteomes" id="UP000270620"/>
    </source>
</evidence>
<dbReference type="InterPro" id="IPR004564">
    <property type="entry name" value="OM_lipoprot_carrier_LolA-like"/>
</dbReference>
<keyword evidence="3" id="KW-1185">Reference proteome</keyword>
<evidence type="ECO:0000313" key="2">
    <source>
        <dbReference type="EMBL" id="RSK42129.1"/>
    </source>
</evidence>
<gene>
    <name evidence="2" type="ORF">EJA19_00495</name>
</gene>
<keyword evidence="2" id="KW-0449">Lipoprotein</keyword>
<dbReference type="EMBL" id="RWBG01000001">
    <property type="protein sequence ID" value="RSK42129.1"/>
    <property type="molecule type" value="Genomic_DNA"/>
</dbReference>
<comment type="caution">
    <text evidence="2">The sequence shown here is derived from an EMBL/GenBank/DDBJ whole genome shotgun (WGS) entry which is preliminary data.</text>
</comment>
<dbReference type="CDD" id="cd16325">
    <property type="entry name" value="LolA"/>
    <property type="match status" value="1"/>
</dbReference>
<sequence length="185" mass="21240">MTTSEAQNLKTLVKSQAKTTKTIVSDFTQYKHLDFLSNDIITKGMLHFKAPNLVKWAYNKPFQYTVIFKNESLFINDEGNKSQIDIGSSQMFKQLNKLIIKSVKGDMFDDNEFDISYFKNDGKSNVHFSPKNPEFSEYITSFQITFNKKGDVEDVKMVEPSGDYTKIVFSNRTLNTPLNDAVFNP</sequence>
<dbReference type="Proteomes" id="UP000270620">
    <property type="component" value="Unassembled WGS sequence"/>
</dbReference>